<sequence>MVPTTLGRHPPAGHTPLGVSAEPRAGPTVGGVRERALDKIARMAQQPCDLVTFWQEATEAIATTVPFYWAPCWYTLDPASLLVTSHYQPGLATFPAEWLAEEYYGDDVNRLADVVLSAAGIGTLHEATGGDPSATPRWRRNIALGGDQELIAGLRSRAGDVWGALGLYREPGQPMFDETDKRFVRALAPHLAEGARRALLLGEATDPEGPDAPGLLILTAGWEVESATPGVERWLRDLPDGDFDAGRLPSAVLALAGRALRTGEHPGRPGEVGVARILSTRGTWVVLHGACMQSGGPPRVAVIIEPAHPGRIYSLLMSAYGLTAREREVTRHILQGSSTVQIADDLVISVHTVRQHLKSIFGKAGVRSRRDLVAKVFYAHYETRLRDNEQRTLDGKPVRGGPAQGFTPASGPA</sequence>
<dbReference type="PROSITE" id="PS00622">
    <property type="entry name" value="HTH_LUXR_1"/>
    <property type="match status" value="1"/>
</dbReference>
<dbReference type="SUPFAM" id="SSF46894">
    <property type="entry name" value="C-terminal effector domain of the bipartite response regulators"/>
    <property type="match status" value="1"/>
</dbReference>
<proteinExistence type="predicted"/>
<dbReference type="SUPFAM" id="SSF55781">
    <property type="entry name" value="GAF domain-like"/>
    <property type="match status" value="1"/>
</dbReference>
<evidence type="ECO:0000256" key="3">
    <source>
        <dbReference type="ARBA" id="ARBA00023163"/>
    </source>
</evidence>
<dbReference type="PANTHER" id="PTHR44688">
    <property type="entry name" value="DNA-BINDING TRANSCRIPTIONAL ACTIVATOR DEVR_DOSR"/>
    <property type="match status" value="1"/>
</dbReference>
<feature type="region of interest" description="Disordered" evidence="4">
    <location>
        <begin position="1"/>
        <end position="29"/>
    </location>
</feature>
<dbReference type="InterPro" id="IPR016032">
    <property type="entry name" value="Sig_transdc_resp-reg_C-effctor"/>
</dbReference>
<evidence type="ECO:0000256" key="2">
    <source>
        <dbReference type="ARBA" id="ARBA00023125"/>
    </source>
</evidence>
<evidence type="ECO:0000256" key="4">
    <source>
        <dbReference type="SAM" id="MobiDB-lite"/>
    </source>
</evidence>
<keyword evidence="3" id="KW-0804">Transcription</keyword>
<reference evidence="6 7" key="1">
    <citation type="submission" date="2020-02" db="EMBL/GenBank/DDBJ databases">
        <title>Whole-genome analyses of novel actinobacteria.</title>
        <authorList>
            <person name="Sahin N."/>
        </authorList>
    </citation>
    <scope>NUCLEOTIDE SEQUENCE [LARGE SCALE GENOMIC DNA]</scope>
    <source>
        <strain evidence="6 7">A7024</strain>
    </source>
</reference>
<dbReference type="InterPro" id="IPR036388">
    <property type="entry name" value="WH-like_DNA-bd_sf"/>
</dbReference>
<organism evidence="6 7">
    <name type="scientific">Streptomyces coryli</name>
    <dbReference type="NCBI Taxonomy" id="1128680"/>
    <lineage>
        <taxon>Bacteria</taxon>
        <taxon>Bacillati</taxon>
        <taxon>Actinomycetota</taxon>
        <taxon>Actinomycetes</taxon>
        <taxon>Kitasatosporales</taxon>
        <taxon>Streptomycetaceae</taxon>
        <taxon>Streptomyces</taxon>
    </lineage>
</organism>
<feature type="compositionally biased region" description="Basic and acidic residues" evidence="4">
    <location>
        <begin position="388"/>
        <end position="397"/>
    </location>
</feature>
<feature type="region of interest" description="Disordered" evidence="4">
    <location>
        <begin position="388"/>
        <end position="413"/>
    </location>
</feature>
<dbReference type="InterPro" id="IPR000792">
    <property type="entry name" value="Tscrpt_reg_LuxR_C"/>
</dbReference>
<protein>
    <submittedName>
        <fullName evidence="6">Helix-turn-helix transcriptional regulator</fullName>
    </submittedName>
</protein>
<name>A0A6G4U2Z8_9ACTN</name>
<dbReference type="Pfam" id="PF00196">
    <property type="entry name" value="GerE"/>
    <property type="match status" value="1"/>
</dbReference>
<dbReference type="EMBL" id="JAAKZV010000094">
    <property type="protein sequence ID" value="NGN66382.1"/>
    <property type="molecule type" value="Genomic_DNA"/>
</dbReference>
<dbReference type="AlphaFoldDB" id="A0A6G4U2Z8"/>
<dbReference type="PANTHER" id="PTHR44688:SF16">
    <property type="entry name" value="DNA-BINDING TRANSCRIPTIONAL ACTIVATOR DEVR_DOSR"/>
    <property type="match status" value="1"/>
</dbReference>
<dbReference type="GO" id="GO:0006355">
    <property type="term" value="P:regulation of DNA-templated transcription"/>
    <property type="evidence" value="ECO:0007669"/>
    <property type="project" value="InterPro"/>
</dbReference>
<dbReference type="CDD" id="cd06170">
    <property type="entry name" value="LuxR_C_like"/>
    <property type="match status" value="1"/>
</dbReference>
<evidence type="ECO:0000313" key="6">
    <source>
        <dbReference type="EMBL" id="NGN66382.1"/>
    </source>
</evidence>
<comment type="caution">
    <text evidence="6">The sequence shown here is derived from an EMBL/GenBank/DDBJ whole genome shotgun (WGS) entry which is preliminary data.</text>
</comment>
<accession>A0A6G4U2Z8</accession>
<feature type="domain" description="HTH luxR-type" evidence="5">
    <location>
        <begin position="315"/>
        <end position="380"/>
    </location>
</feature>
<dbReference type="PROSITE" id="PS50043">
    <property type="entry name" value="HTH_LUXR_2"/>
    <property type="match status" value="1"/>
</dbReference>
<evidence type="ECO:0000256" key="1">
    <source>
        <dbReference type="ARBA" id="ARBA00023015"/>
    </source>
</evidence>
<keyword evidence="7" id="KW-1185">Reference proteome</keyword>
<dbReference type="SMART" id="SM00421">
    <property type="entry name" value="HTH_LUXR"/>
    <property type="match status" value="1"/>
</dbReference>
<dbReference type="Proteomes" id="UP000481583">
    <property type="component" value="Unassembled WGS sequence"/>
</dbReference>
<gene>
    <name evidence="6" type="ORF">G5C51_21085</name>
</gene>
<keyword evidence="2" id="KW-0238">DNA-binding</keyword>
<keyword evidence="1" id="KW-0805">Transcription regulation</keyword>
<evidence type="ECO:0000259" key="5">
    <source>
        <dbReference type="PROSITE" id="PS50043"/>
    </source>
</evidence>
<evidence type="ECO:0000313" key="7">
    <source>
        <dbReference type="Proteomes" id="UP000481583"/>
    </source>
</evidence>
<dbReference type="Gene3D" id="1.10.10.10">
    <property type="entry name" value="Winged helix-like DNA-binding domain superfamily/Winged helix DNA-binding domain"/>
    <property type="match status" value="1"/>
</dbReference>
<dbReference type="PRINTS" id="PR00038">
    <property type="entry name" value="HTHLUXR"/>
</dbReference>
<dbReference type="GO" id="GO:0003677">
    <property type="term" value="F:DNA binding"/>
    <property type="evidence" value="ECO:0007669"/>
    <property type="project" value="UniProtKB-KW"/>
</dbReference>